<reference evidence="1" key="1">
    <citation type="submission" date="2020-11" db="EMBL/GenBank/DDBJ databases">
        <authorList>
            <consortium name="DOE Joint Genome Institute"/>
            <person name="Ahrendt S."/>
            <person name="Riley R."/>
            <person name="Andreopoulos W."/>
            <person name="Labutti K."/>
            <person name="Pangilinan J."/>
            <person name="Ruiz-Duenas F.J."/>
            <person name="Barrasa J.M."/>
            <person name="Sanchez-Garcia M."/>
            <person name="Camarero S."/>
            <person name="Miyauchi S."/>
            <person name="Serrano A."/>
            <person name="Linde D."/>
            <person name="Babiker R."/>
            <person name="Drula E."/>
            <person name="Ayuso-Fernandez I."/>
            <person name="Pacheco R."/>
            <person name="Padilla G."/>
            <person name="Ferreira P."/>
            <person name="Barriuso J."/>
            <person name="Kellner H."/>
            <person name="Castanera R."/>
            <person name="Alfaro M."/>
            <person name="Ramirez L."/>
            <person name="Pisabarro A.G."/>
            <person name="Kuo A."/>
            <person name="Tritt A."/>
            <person name="Lipzen A."/>
            <person name="He G."/>
            <person name="Yan M."/>
            <person name="Ng V."/>
            <person name="Cullen D."/>
            <person name="Martin F."/>
            <person name="Rosso M.-N."/>
            <person name="Henrissat B."/>
            <person name="Hibbett D."/>
            <person name="Martinez A.T."/>
            <person name="Grigoriev I.V."/>
        </authorList>
    </citation>
    <scope>NUCLEOTIDE SEQUENCE</scope>
    <source>
        <strain evidence="1">ATCC 90797</strain>
    </source>
</reference>
<evidence type="ECO:0000313" key="2">
    <source>
        <dbReference type="Proteomes" id="UP000807025"/>
    </source>
</evidence>
<feature type="non-terminal residue" evidence="1">
    <location>
        <position position="1"/>
    </location>
</feature>
<organism evidence="1 2">
    <name type="scientific">Pleurotus eryngii</name>
    <name type="common">Boletus of the steppes</name>
    <dbReference type="NCBI Taxonomy" id="5323"/>
    <lineage>
        <taxon>Eukaryota</taxon>
        <taxon>Fungi</taxon>
        <taxon>Dikarya</taxon>
        <taxon>Basidiomycota</taxon>
        <taxon>Agaricomycotina</taxon>
        <taxon>Agaricomycetes</taxon>
        <taxon>Agaricomycetidae</taxon>
        <taxon>Agaricales</taxon>
        <taxon>Pleurotineae</taxon>
        <taxon>Pleurotaceae</taxon>
        <taxon>Pleurotus</taxon>
    </lineage>
</organism>
<dbReference type="Proteomes" id="UP000807025">
    <property type="component" value="Unassembled WGS sequence"/>
</dbReference>
<accession>A0A9P6DDE9</accession>
<proteinExistence type="predicted"/>
<protein>
    <submittedName>
        <fullName evidence="1">Uncharacterized protein</fullName>
    </submittedName>
</protein>
<sequence>LGWFDHIKEGHLVLWNTQVIIEFPANSTILIPSSTMLHSNIAMQKGEERASFT</sequence>
<evidence type="ECO:0000313" key="1">
    <source>
        <dbReference type="EMBL" id="KAF9491828.1"/>
    </source>
</evidence>
<gene>
    <name evidence="1" type="ORF">BDN71DRAFT_1397662</name>
</gene>
<dbReference type="EMBL" id="MU154611">
    <property type="protein sequence ID" value="KAF9491828.1"/>
    <property type="molecule type" value="Genomic_DNA"/>
</dbReference>
<dbReference type="OrthoDB" id="3253621at2759"/>
<comment type="caution">
    <text evidence="1">The sequence shown here is derived from an EMBL/GenBank/DDBJ whole genome shotgun (WGS) entry which is preliminary data.</text>
</comment>
<name>A0A9P6DDE9_PLEER</name>
<dbReference type="AlphaFoldDB" id="A0A9P6DDE9"/>
<keyword evidence="2" id="KW-1185">Reference proteome</keyword>